<dbReference type="PANTHER" id="PTHR30337">
    <property type="entry name" value="COMPONENT OF ATP-DEPENDENT DSDNA EXONUCLEASE"/>
    <property type="match status" value="1"/>
</dbReference>
<dbReference type="InterPro" id="IPR029052">
    <property type="entry name" value="Metallo-depent_PP-like"/>
</dbReference>
<dbReference type="InterPro" id="IPR041796">
    <property type="entry name" value="Mre11_N"/>
</dbReference>
<dbReference type="Proteomes" id="UP000292974">
    <property type="component" value="Unassembled WGS sequence"/>
</dbReference>
<sequence>MTFKFLHAADLHLDSPLLGLATKSADYAARVDRASRDAFENLIMLTIDEGCNFIVIAGDIFDGDLRNFETGLFFIDQMRRLDEAGIRAFLILGNHDAENRFAAKLSMSANVHVFDSKQAQAIAIEGLSITVHGRSFPQRDVTENIAREYPAAVAGHFNIGVLHTACQGSESYHALYAPCTVEQLVNHGYDYWALGHVHGRAVLNTNPHIIYPGNLQGRSSRETGPKGATIVTVSDGQVTEVEHRDLDVVRWVALLVDATGAETQTTLLERIRSAIDHASADAGDRALAVRLRLIGQTILHHRLLIDPQSLRDDVAALLATLAGDFWLEKLVVTTASPSQPNALDPTVSGRLAAEIASLDTDESLNGLVESQLAEVRTKMPAGAHAEAFFEALRSEAPARARALALSLIDATEAGDATH</sequence>
<dbReference type="EMBL" id="SIOP01000008">
    <property type="protein sequence ID" value="TAY41482.1"/>
    <property type="molecule type" value="Genomic_DNA"/>
</dbReference>
<evidence type="ECO:0000313" key="4">
    <source>
        <dbReference type="Proteomes" id="UP000292974"/>
    </source>
</evidence>
<dbReference type="InterPro" id="IPR014576">
    <property type="entry name" value="Pesterase_YhaO"/>
</dbReference>
<evidence type="ECO:0000313" key="3">
    <source>
        <dbReference type="EMBL" id="TAY41482.1"/>
    </source>
</evidence>
<protein>
    <submittedName>
        <fullName evidence="3">DNA repair exonuclease</fullName>
    </submittedName>
</protein>
<dbReference type="CDD" id="cd00840">
    <property type="entry name" value="MPP_Mre11_N"/>
    <property type="match status" value="1"/>
</dbReference>
<reference evidence="3 4" key="1">
    <citation type="submission" date="2019-02" db="EMBL/GenBank/DDBJ databases">
        <title>The genomic architecture of introgression among sibling species of bacteria.</title>
        <authorList>
            <person name="Cavassim M.I.A."/>
            <person name="Moeskjaer S."/>
            <person name="Moslemi C."/>
            <person name="Fields B."/>
            <person name="Bachmann A."/>
            <person name="Vilhjalmsson B."/>
            <person name="Schierup M.H."/>
            <person name="Young J.P.W."/>
            <person name="Andersen S.U."/>
        </authorList>
    </citation>
    <scope>NUCLEOTIDE SEQUENCE [LARGE SCALE GENOMIC DNA]</scope>
    <source>
        <strain evidence="3 4">SM135B</strain>
    </source>
</reference>
<evidence type="ECO:0000256" key="1">
    <source>
        <dbReference type="ARBA" id="ARBA00022801"/>
    </source>
</evidence>
<keyword evidence="3" id="KW-0269">Exonuclease</keyword>
<dbReference type="PANTHER" id="PTHR30337:SF7">
    <property type="entry name" value="PHOSPHOESTERASE"/>
    <property type="match status" value="1"/>
</dbReference>
<dbReference type="Gene3D" id="3.60.21.10">
    <property type="match status" value="1"/>
</dbReference>
<dbReference type="InterPro" id="IPR004843">
    <property type="entry name" value="Calcineurin-like_PHP"/>
</dbReference>
<dbReference type="Pfam" id="PF00149">
    <property type="entry name" value="Metallophos"/>
    <property type="match status" value="1"/>
</dbReference>
<comment type="caution">
    <text evidence="3">The sequence shown here is derived from an EMBL/GenBank/DDBJ whole genome shotgun (WGS) entry which is preliminary data.</text>
</comment>
<accession>A0A7M3DI82</accession>
<dbReference type="PIRSF" id="PIRSF033091">
    <property type="entry name" value="Pesterase_YhaO"/>
    <property type="match status" value="1"/>
</dbReference>
<name>A0A7M3DI82_RHILE</name>
<organism evidence="3 4">
    <name type="scientific">Rhizobium leguminosarum</name>
    <dbReference type="NCBI Taxonomy" id="384"/>
    <lineage>
        <taxon>Bacteria</taxon>
        <taxon>Pseudomonadati</taxon>
        <taxon>Pseudomonadota</taxon>
        <taxon>Alphaproteobacteria</taxon>
        <taxon>Hyphomicrobiales</taxon>
        <taxon>Rhizobiaceae</taxon>
        <taxon>Rhizobium/Agrobacterium group</taxon>
        <taxon>Rhizobium</taxon>
    </lineage>
</organism>
<dbReference type="AlphaFoldDB" id="A0A7M3DI82"/>
<keyword evidence="1" id="KW-0378">Hydrolase</keyword>
<dbReference type="SUPFAM" id="SSF56300">
    <property type="entry name" value="Metallo-dependent phosphatases"/>
    <property type="match status" value="1"/>
</dbReference>
<feature type="domain" description="Calcineurin-like phosphoesterase" evidence="2">
    <location>
        <begin position="3"/>
        <end position="199"/>
    </location>
</feature>
<proteinExistence type="predicted"/>
<dbReference type="RefSeq" id="WP_130666345.1">
    <property type="nucleotide sequence ID" value="NZ_SILA01000004.1"/>
</dbReference>
<evidence type="ECO:0000259" key="2">
    <source>
        <dbReference type="Pfam" id="PF00149"/>
    </source>
</evidence>
<gene>
    <name evidence="3" type="ORF">ELH90_38170</name>
</gene>
<keyword evidence="3" id="KW-0540">Nuclease</keyword>
<dbReference type="GO" id="GO:0004527">
    <property type="term" value="F:exonuclease activity"/>
    <property type="evidence" value="ECO:0007669"/>
    <property type="project" value="UniProtKB-KW"/>
</dbReference>
<dbReference type="InterPro" id="IPR050535">
    <property type="entry name" value="DNA_Repair-Maintenance_Comp"/>
</dbReference>